<dbReference type="InterPro" id="IPR011200">
    <property type="entry name" value="UCP012608"/>
</dbReference>
<dbReference type="Pfam" id="PF10094">
    <property type="entry name" value="DUF2332"/>
    <property type="match status" value="1"/>
</dbReference>
<sequence>MIADVDHRRDTHRRATVQAHVAAALRASAPAAVPAGREAAVLAALHHLALAGRAPELAAAYEEGDAAAAAEAALDVLERMAADVAELARRRPLPDETGHPAVLYPLIAEAAHRSGAGAVGLVDVGRPAGLNLTVDRAAVAYDDGRTLGDPASPVQVAAAIVGGWAVPDRPMPPVAARIVVDRAPLDVTDPDVAGWLRACLPPGDHDRAARLAAEIALAAADPPERMVGNPVDLLAAAVALVPDGALPVVVTTWALSRFTRERRRLLLQRLAAASAEREIAWVTVEGVGVAPEVPTFGDRPASGHSILGLVRAAGGRVRGEGLGRCWLRGRMLAWLASG</sequence>
<reference evidence="1 2" key="1">
    <citation type="submission" date="2016-11" db="EMBL/GenBank/DDBJ databases">
        <authorList>
            <person name="Jaros S."/>
            <person name="Januszkiewicz K."/>
            <person name="Wedrychowicz H."/>
        </authorList>
    </citation>
    <scope>NUCLEOTIDE SEQUENCE [LARGE SCALE GENOMIC DNA]</scope>
    <source>
        <strain evidence="1 2">DSM 43832</strain>
    </source>
</reference>
<name>A0A1M6ZWD9_PSETH</name>
<dbReference type="AlphaFoldDB" id="A0A1M6ZWD9"/>
<dbReference type="OrthoDB" id="8899077at2"/>
<organism evidence="1 2">
    <name type="scientific">Pseudonocardia thermophila</name>
    <dbReference type="NCBI Taxonomy" id="1848"/>
    <lineage>
        <taxon>Bacteria</taxon>
        <taxon>Bacillati</taxon>
        <taxon>Actinomycetota</taxon>
        <taxon>Actinomycetes</taxon>
        <taxon>Pseudonocardiales</taxon>
        <taxon>Pseudonocardiaceae</taxon>
        <taxon>Pseudonocardia</taxon>
    </lineage>
</organism>
<dbReference type="STRING" id="1848.SAMN05443637_12529"/>
<protein>
    <recommendedName>
        <fullName evidence="3">DUF2332 domain-containing protein</fullName>
    </recommendedName>
</protein>
<dbReference type="Proteomes" id="UP000184363">
    <property type="component" value="Unassembled WGS sequence"/>
</dbReference>
<gene>
    <name evidence="1" type="ORF">SAMN05443637_12529</name>
</gene>
<evidence type="ECO:0000313" key="1">
    <source>
        <dbReference type="EMBL" id="SHL34726.1"/>
    </source>
</evidence>
<proteinExistence type="predicted"/>
<keyword evidence="2" id="KW-1185">Reference proteome</keyword>
<dbReference type="EMBL" id="FRAP01000025">
    <property type="protein sequence ID" value="SHL34726.1"/>
    <property type="molecule type" value="Genomic_DNA"/>
</dbReference>
<accession>A0A1M6ZWD9</accession>
<evidence type="ECO:0008006" key="3">
    <source>
        <dbReference type="Google" id="ProtNLM"/>
    </source>
</evidence>
<evidence type="ECO:0000313" key="2">
    <source>
        <dbReference type="Proteomes" id="UP000184363"/>
    </source>
</evidence>